<evidence type="ECO:0008006" key="4">
    <source>
        <dbReference type="Google" id="ProtNLM"/>
    </source>
</evidence>
<protein>
    <recommendedName>
        <fullName evidence="4">Integral membrane protein</fullName>
    </recommendedName>
</protein>
<organism evidence="2 3">
    <name type="scientific">Algisphaera agarilytica</name>
    <dbReference type="NCBI Taxonomy" id="1385975"/>
    <lineage>
        <taxon>Bacteria</taxon>
        <taxon>Pseudomonadati</taxon>
        <taxon>Planctomycetota</taxon>
        <taxon>Phycisphaerae</taxon>
        <taxon>Phycisphaerales</taxon>
        <taxon>Phycisphaeraceae</taxon>
        <taxon>Algisphaera</taxon>
    </lineage>
</organism>
<reference evidence="2 3" key="1">
    <citation type="submission" date="2020-08" db="EMBL/GenBank/DDBJ databases">
        <title>Genomic Encyclopedia of Type Strains, Phase IV (KMG-IV): sequencing the most valuable type-strain genomes for metagenomic binning, comparative biology and taxonomic classification.</title>
        <authorList>
            <person name="Goeker M."/>
        </authorList>
    </citation>
    <scope>NUCLEOTIDE SEQUENCE [LARGE SCALE GENOMIC DNA]</scope>
    <source>
        <strain evidence="2 3">DSM 103725</strain>
    </source>
</reference>
<evidence type="ECO:0000313" key="2">
    <source>
        <dbReference type="EMBL" id="MBB6429418.1"/>
    </source>
</evidence>
<keyword evidence="3" id="KW-1185">Reference proteome</keyword>
<proteinExistence type="predicted"/>
<dbReference type="Proteomes" id="UP000541810">
    <property type="component" value="Unassembled WGS sequence"/>
</dbReference>
<comment type="caution">
    <text evidence="2">The sequence shown here is derived from an EMBL/GenBank/DDBJ whole genome shotgun (WGS) entry which is preliminary data.</text>
</comment>
<dbReference type="AlphaFoldDB" id="A0A7X0H5C3"/>
<evidence type="ECO:0000313" key="3">
    <source>
        <dbReference type="Proteomes" id="UP000541810"/>
    </source>
</evidence>
<sequence>MNLVKWRKSPNPSHASACLAFAAMLGVAGSVCAQSTAFGPMQVVGQIEAPAINESSGLAAARAPGNEGLFWTHNDSGDKPRLFLIDGTGELQAEYQVDAPFATDWEDIASFELNGEPYLLVGDVGDNAHKRQRVTLWLIPEPSFDPDRQSAFPLKMEPLRRIDFTYADGPKDCESIAFDPASNNIVIVTKVDPRRLPVGYAGVYFLPLPAESSSGLDEPIVVERAANLSLRITVGMDIAPDSRRAIVATYGDAWLYTRNENQSWVDAFQQAPEQIALGPRGQSEAIAFDAKGESIYLTAEGVGKPFWRVPRVERE</sequence>
<accession>A0A7X0H5C3</accession>
<name>A0A7X0H5C3_9BACT</name>
<keyword evidence="1" id="KW-0732">Signal</keyword>
<dbReference type="SUPFAM" id="SSF75011">
    <property type="entry name" value="3-carboxy-cis,cis-mucoante lactonizing enzyme"/>
    <property type="match status" value="1"/>
</dbReference>
<dbReference type="RefSeq" id="WP_184676997.1">
    <property type="nucleotide sequence ID" value="NZ_JACHGY010000001.1"/>
</dbReference>
<dbReference type="EMBL" id="JACHGY010000001">
    <property type="protein sequence ID" value="MBB6429418.1"/>
    <property type="molecule type" value="Genomic_DNA"/>
</dbReference>
<evidence type="ECO:0000256" key="1">
    <source>
        <dbReference type="SAM" id="SignalP"/>
    </source>
</evidence>
<feature type="signal peptide" evidence="1">
    <location>
        <begin position="1"/>
        <end position="33"/>
    </location>
</feature>
<gene>
    <name evidence="2" type="ORF">HNQ40_001224</name>
</gene>
<feature type="chain" id="PRO_5031490926" description="Integral membrane protein" evidence="1">
    <location>
        <begin position="34"/>
        <end position="315"/>
    </location>
</feature>